<comment type="caution">
    <text evidence="2">The sequence shown here is derived from an EMBL/GenBank/DDBJ whole genome shotgun (WGS) entry which is preliminary data.</text>
</comment>
<dbReference type="InterPro" id="IPR036465">
    <property type="entry name" value="vWFA_dom_sf"/>
</dbReference>
<dbReference type="PANTHER" id="PTHR21690">
    <property type="entry name" value="CUB DOMAIN-CONTAINING PROTEIN-RELATED"/>
    <property type="match status" value="1"/>
</dbReference>
<dbReference type="PANTHER" id="PTHR21690:SF2">
    <property type="entry name" value="CUB DOMAIN-CONTAINING PROTEIN-RELATED"/>
    <property type="match status" value="1"/>
</dbReference>
<dbReference type="AlphaFoldDB" id="A0AAN4Z192"/>
<evidence type="ECO:0000256" key="1">
    <source>
        <dbReference type="SAM" id="SignalP"/>
    </source>
</evidence>
<reference evidence="3" key="1">
    <citation type="submission" date="2022-10" db="EMBL/GenBank/DDBJ databases">
        <title>Genome assembly of Pristionchus species.</title>
        <authorList>
            <person name="Yoshida K."/>
            <person name="Sommer R.J."/>
        </authorList>
    </citation>
    <scope>NUCLEOTIDE SEQUENCE [LARGE SCALE GENOMIC DNA]</scope>
    <source>
        <strain evidence="3">RS5460</strain>
    </source>
</reference>
<sequence length="531" mass="58252">SCIFQMGFLHLLLAALVASAAMAADAPCACVGEVQTIDPIKNPMIFFQQPTLGGVMNGKTCSMDCNFVAHLDANADDDSALQIQILTNKLGDGSMYVDGMNDTVSITSNTPPGVLYARSYDTSITIHFTEGATNNGEFMIVVQKVLGGRPSKPATKPPVTVVPTAPYDPKFTHNPLLVANDIMLVFDLSSNDIEKYKTFARNLIKEMTINPKSLNASEPVDCGVGSRLSLVGLSALSGFDNLYAPYWTTTAEQADGNIGSFVQIGGGNYIFRPIQEKYIDGFNTSITKCENKEKIFILFTSVAPYEYDGSDASAPITSFVDKGVHQILVSFNMDPKNKNFYTLYDKENDHSNIWNFFDYTGGDSDVEKFFNSFLVDSKEPMTCQLTSTNDKVDVVIGKNGAAELVVVNIPPYYDAKSSTPNSNWTTVKHYCNFQETTVRIIKDDHIKNGDTKTALCLRVFYDLETGKDFVSIFSGDPNKPELQDEVVRLTGRDVSGTNFELTDALGSIVFSSDEKNVYDGFRAEMTMGHCS</sequence>
<dbReference type="Gene3D" id="3.40.50.410">
    <property type="entry name" value="von Willebrand factor, type A domain"/>
    <property type="match status" value="1"/>
</dbReference>
<protein>
    <recommendedName>
        <fullName evidence="4">CUB domain-containing protein</fullName>
    </recommendedName>
</protein>
<evidence type="ECO:0000313" key="3">
    <source>
        <dbReference type="Proteomes" id="UP001328107"/>
    </source>
</evidence>
<evidence type="ECO:0000313" key="2">
    <source>
        <dbReference type="EMBL" id="GMR31966.1"/>
    </source>
</evidence>
<feature type="signal peptide" evidence="1">
    <location>
        <begin position="1"/>
        <end position="23"/>
    </location>
</feature>
<evidence type="ECO:0008006" key="4">
    <source>
        <dbReference type="Google" id="ProtNLM"/>
    </source>
</evidence>
<proteinExistence type="predicted"/>
<name>A0AAN4Z192_9BILA</name>
<accession>A0AAN4Z192</accession>
<organism evidence="2 3">
    <name type="scientific">Pristionchus mayeri</name>
    <dbReference type="NCBI Taxonomy" id="1317129"/>
    <lineage>
        <taxon>Eukaryota</taxon>
        <taxon>Metazoa</taxon>
        <taxon>Ecdysozoa</taxon>
        <taxon>Nematoda</taxon>
        <taxon>Chromadorea</taxon>
        <taxon>Rhabditida</taxon>
        <taxon>Rhabditina</taxon>
        <taxon>Diplogasteromorpha</taxon>
        <taxon>Diplogasteroidea</taxon>
        <taxon>Neodiplogasteridae</taxon>
        <taxon>Pristionchus</taxon>
    </lineage>
</organism>
<keyword evidence="1" id="KW-0732">Signal</keyword>
<keyword evidence="3" id="KW-1185">Reference proteome</keyword>
<dbReference type="EMBL" id="BTRK01000001">
    <property type="protein sequence ID" value="GMR31966.1"/>
    <property type="molecule type" value="Genomic_DNA"/>
</dbReference>
<gene>
    <name evidence="2" type="ORF">PMAYCL1PPCAC_02161</name>
</gene>
<feature type="non-terminal residue" evidence="2">
    <location>
        <position position="1"/>
    </location>
</feature>
<dbReference type="Proteomes" id="UP001328107">
    <property type="component" value="Unassembled WGS sequence"/>
</dbReference>
<feature type="chain" id="PRO_5043020054" description="CUB domain-containing protein" evidence="1">
    <location>
        <begin position="24"/>
        <end position="531"/>
    </location>
</feature>